<dbReference type="PROSITE" id="PS51257">
    <property type="entry name" value="PROKAR_LIPOPROTEIN"/>
    <property type="match status" value="1"/>
</dbReference>
<keyword evidence="2" id="KW-1185">Reference proteome</keyword>
<dbReference type="RefSeq" id="WP_227206490.1">
    <property type="nucleotide sequence ID" value="NZ_JAJCLO010000004.1"/>
</dbReference>
<reference evidence="1 2" key="1">
    <citation type="submission" date="2023-02" db="EMBL/GenBank/DDBJ databases">
        <title>Comparative genome analysis of Eubacterium limosum species.</title>
        <authorList>
            <person name="Bak J.E."/>
        </authorList>
    </citation>
    <scope>NUCLEOTIDE SEQUENCE [LARGE SCALE GENOMIC DNA]</scope>
    <source>
        <strain evidence="1 2">KGMB01548</strain>
    </source>
</reference>
<evidence type="ECO:0000313" key="2">
    <source>
        <dbReference type="Proteomes" id="UP001215087"/>
    </source>
</evidence>
<organism evidence="1 2">
    <name type="scientific">Eubacterium limosum</name>
    <dbReference type="NCBI Taxonomy" id="1736"/>
    <lineage>
        <taxon>Bacteria</taxon>
        <taxon>Bacillati</taxon>
        <taxon>Bacillota</taxon>
        <taxon>Clostridia</taxon>
        <taxon>Eubacteriales</taxon>
        <taxon>Eubacteriaceae</taxon>
        <taxon>Eubacterium</taxon>
    </lineage>
</organism>
<evidence type="ECO:0000313" key="1">
    <source>
        <dbReference type="EMBL" id="MDE1470908.1"/>
    </source>
</evidence>
<name>A0ABT5UPQ3_EUBLI</name>
<protein>
    <submittedName>
        <fullName evidence="1">Uncharacterized protein</fullName>
    </submittedName>
</protein>
<sequence>MKKKFGRMLSILGSLVLLCVVISGCSGGITSGKQDYKILAGSSFSEGLSWIAGEKENGEQFVGAINPKGQVVFTVDNGKLPKDSDASLHCMSFGSESGVIEMEDDTLSIINKKGEVLYNTYGDLQKNGNYYYIYDSNTKQIGIMDGKGDWKTPLHTPDDNDNDFWRIKALEIESSGEATYDEIAKTMEENRYGPHTIDSIGDGYFYANSHSRDLNHTIYSAKNNQFISMPLPPKEKIFGIHALEDQFFIISQTDDKPYAIKGYLFDNTGKYLKDYGTLKEMYISGSITPNIVFDEKEEIYYVSGGDNNSSKFFAVNKEGQILFDESILTNGMEIYKVKIADNGYAGLITQRNYNYYYTVAKSDGTLCFNPIDTGFTRSDSWETTEDIFVSEDFENGTFVTRTDYGQFSIVDLEGNVKNRLTFSEDEHFRNGFNDGLSYLSEEKCYIDNQGEVVIKTDPFVENND</sequence>
<proteinExistence type="predicted"/>
<dbReference type="InterPro" id="IPR011048">
    <property type="entry name" value="Haem_d1_sf"/>
</dbReference>
<dbReference type="Proteomes" id="UP001215087">
    <property type="component" value="Unassembled WGS sequence"/>
</dbReference>
<comment type="caution">
    <text evidence="1">The sequence shown here is derived from an EMBL/GenBank/DDBJ whole genome shotgun (WGS) entry which is preliminary data.</text>
</comment>
<accession>A0ABT5UPQ3</accession>
<dbReference type="EMBL" id="JAQSVD010000005">
    <property type="protein sequence ID" value="MDE1470908.1"/>
    <property type="molecule type" value="Genomic_DNA"/>
</dbReference>
<dbReference type="SUPFAM" id="SSF51004">
    <property type="entry name" value="C-terminal (heme d1) domain of cytochrome cd1-nitrite reductase"/>
    <property type="match status" value="1"/>
</dbReference>
<gene>
    <name evidence="1" type="ORF">PTZ04_11655</name>
</gene>